<dbReference type="Proteomes" id="UP000298347">
    <property type="component" value="Unassembled WGS sequence"/>
</dbReference>
<dbReference type="PANTHER" id="PTHR36444:SF2">
    <property type="entry name" value="TRANSCRIPTIONAL REGULATOR PROTEIN YOBU-RELATED"/>
    <property type="match status" value="1"/>
</dbReference>
<dbReference type="InterPro" id="IPR053182">
    <property type="entry name" value="YobU-like_regulator"/>
</dbReference>
<sequence length="156" mass="18162">MSVLNVTLKKRQAFYLCGYNKETSLETCGKEISQLWRDYDAKKDELFDIYGCKKDFYGLIWSSSHTGYYNYLIGIEISNITHSPKETICKHIPETIYAVSHVPVSMSAFDAWTEYYEKTLPNAGYTPDKEHGFNFEYYPAGSKSDYELWTPILREL</sequence>
<dbReference type="AlphaFoldDB" id="A0A4Z0GPS3"/>
<evidence type="ECO:0000259" key="1">
    <source>
        <dbReference type="SMART" id="SM00871"/>
    </source>
</evidence>
<dbReference type="OrthoDB" id="2593454at2"/>
<evidence type="ECO:0000313" key="3">
    <source>
        <dbReference type="Proteomes" id="UP000298347"/>
    </source>
</evidence>
<reference evidence="2 3" key="1">
    <citation type="journal article" date="2015" name="Int. J. Syst. Evol. Microbiol.">
        <title>Sporolactobacillus shoreae sp. nov. and Sporolactobacillus spathodeae sp. nov., two spore-forming lactic acid bacteria isolated from tree barks in Thailand.</title>
        <authorList>
            <person name="Thamacharoensuk T."/>
            <person name="Kitahara M."/>
            <person name="Ohkuma M."/>
            <person name="Thongchul N."/>
            <person name="Tanasupawat S."/>
        </authorList>
    </citation>
    <scope>NUCLEOTIDE SEQUENCE [LARGE SCALE GENOMIC DNA]</scope>
    <source>
        <strain evidence="2 3">BK92</strain>
    </source>
</reference>
<proteinExistence type="predicted"/>
<keyword evidence="3" id="KW-1185">Reference proteome</keyword>
<organism evidence="2 3">
    <name type="scientific">Sporolactobacillus shoreae</name>
    <dbReference type="NCBI Taxonomy" id="1465501"/>
    <lineage>
        <taxon>Bacteria</taxon>
        <taxon>Bacillati</taxon>
        <taxon>Bacillota</taxon>
        <taxon>Bacilli</taxon>
        <taxon>Bacillales</taxon>
        <taxon>Sporolactobacillaceae</taxon>
        <taxon>Sporolactobacillus</taxon>
    </lineage>
</organism>
<dbReference type="SMART" id="SM00871">
    <property type="entry name" value="AraC_E_bind"/>
    <property type="match status" value="1"/>
</dbReference>
<dbReference type="InterPro" id="IPR029441">
    <property type="entry name" value="Cass2"/>
</dbReference>
<accession>A0A4Z0GPS3</accession>
<protein>
    <recommendedName>
        <fullName evidence="1">AraC effector-binding domain-containing protein</fullName>
    </recommendedName>
</protein>
<feature type="domain" description="AraC effector-binding" evidence="1">
    <location>
        <begin position="4"/>
        <end position="153"/>
    </location>
</feature>
<evidence type="ECO:0000313" key="2">
    <source>
        <dbReference type="EMBL" id="TGA98446.1"/>
    </source>
</evidence>
<comment type="caution">
    <text evidence="2">The sequence shown here is derived from an EMBL/GenBank/DDBJ whole genome shotgun (WGS) entry which is preliminary data.</text>
</comment>
<dbReference type="InterPro" id="IPR011256">
    <property type="entry name" value="Reg_factor_effector_dom_sf"/>
</dbReference>
<dbReference type="InterPro" id="IPR010499">
    <property type="entry name" value="AraC_E-bd"/>
</dbReference>
<name>A0A4Z0GPS3_9BACL</name>
<gene>
    <name evidence="2" type="ORF">E4665_07925</name>
</gene>
<dbReference type="Gene3D" id="3.20.80.10">
    <property type="entry name" value="Regulatory factor, effector binding domain"/>
    <property type="match status" value="1"/>
</dbReference>
<dbReference type="EMBL" id="SRJD01000007">
    <property type="protein sequence ID" value="TGA98446.1"/>
    <property type="molecule type" value="Genomic_DNA"/>
</dbReference>
<dbReference type="Pfam" id="PF14526">
    <property type="entry name" value="Cass2"/>
    <property type="match status" value="1"/>
</dbReference>
<dbReference type="SUPFAM" id="SSF55136">
    <property type="entry name" value="Probable bacterial effector-binding domain"/>
    <property type="match status" value="1"/>
</dbReference>
<dbReference type="PANTHER" id="PTHR36444">
    <property type="entry name" value="TRANSCRIPTIONAL REGULATOR PROTEIN YOBU-RELATED"/>
    <property type="match status" value="1"/>
</dbReference>